<evidence type="ECO:0000259" key="3">
    <source>
        <dbReference type="Pfam" id="PF22883"/>
    </source>
</evidence>
<dbReference type="InterPro" id="IPR019734">
    <property type="entry name" value="TPR_rpt"/>
</dbReference>
<dbReference type="Proteomes" id="UP000030746">
    <property type="component" value="Unassembled WGS sequence"/>
</dbReference>
<dbReference type="OrthoDB" id="9946233at2759"/>
<evidence type="ECO:0000256" key="2">
    <source>
        <dbReference type="SAM" id="Phobius"/>
    </source>
</evidence>
<feature type="compositionally biased region" description="Basic and acidic residues" evidence="1">
    <location>
        <begin position="97"/>
        <end position="114"/>
    </location>
</feature>
<sequence>MADKENKTVETSQVQEERDSKSKETSSEIKDEKLKKFERTKKISESEKVSLGNSKSDKGSNKVEAKDVKESKASVSDVKGESKDKKGVDASISDVTNETKSDSKISESNDKKSEVSNVGKIDTKLETSENSGTDKNNEDEIVEEVELLDLSNLKPERRNKLFQQGLDYEKASQTDSALKCYLSCLTGLRADTYFVLLPQCLRNIADIYFKKEEYEKAILFIQAEKLYYENALIDTTEIQNTLEKLRNDQSTPDTTEPINEDSVRADEYENLAKLCMDQKQPHLALEYAGKATKIRQQIYGNDHQTTKDSLDYFATLYAEVGRKQYSDSMHHLSSESDQDYKDDYQNISPTSILRQRRRKSLDTSYEKERKKTVRFGEPIETRILVYEENIPRSFTVLFFLFSFLVMLILGTWLFCVMRNDHVCRSFSSEIQYLYNKFRYFIYNYTGSKKFKN</sequence>
<dbReference type="InterPro" id="IPR011990">
    <property type="entry name" value="TPR-like_helical_dom_sf"/>
</dbReference>
<dbReference type="KEGG" id="lgi:LOTGIDRAFT_161619"/>
<keyword evidence="2" id="KW-0812">Transmembrane</keyword>
<dbReference type="GO" id="GO:0005802">
    <property type="term" value="C:trans-Golgi network"/>
    <property type="evidence" value="ECO:0007669"/>
    <property type="project" value="InterPro"/>
</dbReference>
<evidence type="ECO:0000313" key="4">
    <source>
        <dbReference type="EMBL" id="ESO93517.1"/>
    </source>
</evidence>
<dbReference type="GO" id="GO:0030133">
    <property type="term" value="C:transport vesicle"/>
    <property type="evidence" value="ECO:0007669"/>
    <property type="project" value="TreeGrafter"/>
</dbReference>
<evidence type="ECO:0000256" key="1">
    <source>
        <dbReference type="SAM" id="MobiDB-lite"/>
    </source>
</evidence>
<dbReference type="InterPro" id="IPR042318">
    <property type="entry name" value="Consortin"/>
</dbReference>
<dbReference type="GeneID" id="20238739"/>
<accession>V4A9T9</accession>
<feature type="compositionally biased region" description="Basic and acidic residues" evidence="1">
    <location>
        <begin position="55"/>
        <end position="88"/>
    </location>
</feature>
<organism evidence="4 5">
    <name type="scientific">Lottia gigantea</name>
    <name type="common">Giant owl limpet</name>
    <dbReference type="NCBI Taxonomy" id="225164"/>
    <lineage>
        <taxon>Eukaryota</taxon>
        <taxon>Metazoa</taxon>
        <taxon>Spiralia</taxon>
        <taxon>Lophotrochozoa</taxon>
        <taxon>Mollusca</taxon>
        <taxon>Gastropoda</taxon>
        <taxon>Patellogastropoda</taxon>
        <taxon>Lottioidea</taxon>
        <taxon>Lottiidae</taxon>
        <taxon>Lottia</taxon>
    </lineage>
</organism>
<protein>
    <recommendedName>
        <fullName evidence="3">Consortin N-terminal domain-containing protein</fullName>
    </recommendedName>
</protein>
<reference evidence="4 5" key="1">
    <citation type="journal article" date="2013" name="Nature">
        <title>Insights into bilaterian evolution from three spiralian genomes.</title>
        <authorList>
            <person name="Simakov O."/>
            <person name="Marletaz F."/>
            <person name="Cho S.J."/>
            <person name="Edsinger-Gonzales E."/>
            <person name="Havlak P."/>
            <person name="Hellsten U."/>
            <person name="Kuo D.H."/>
            <person name="Larsson T."/>
            <person name="Lv J."/>
            <person name="Arendt D."/>
            <person name="Savage R."/>
            <person name="Osoegawa K."/>
            <person name="de Jong P."/>
            <person name="Grimwood J."/>
            <person name="Chapman J.A."/>
            <person name="Shapiro H."/>
            <person name="Aerts A."/>
            <person name="Otillar R.P."/>
            <person name="Terry A.Y."/>
            <person name="Boore J.L."/>
            <person name="Grigoriev I.V."/>
            <person name="Lindberg D.R."/>
            <person name="Seaver E.C."/>
            <person name="Weisblat D.A."/>
            <person name="Putnam N.H."/>
            <person name="Rokhsar D.S."/>
        </authorList>
    </citation>
    <scope>NUCLEOTIDE SEQUENCE [LARGE SCALE GENOMIC DNA]</scope>
</reference>
<proteinExistence type="predicted"/>
<name>V4A9T9_LOTGI</name>
<dbReference type="GO" id="GO:0042998">
    <property type="term" value="P:positive regulation of Golgi to plasma membrane protein transport"/>
    <property type="evidence" value="ECO:0007669"/>
    <property type="project" value="TreeGrafter"/>
</dbReference>
<dbReference type="PANTHER" id="PTHR28581">
    <property type="entry name" value="CONSORTIN"/>
    <property type="match status" value="1"/>
</dbReference>
<dbReference type="SUPFAM" id="SSF48452">
    <property type="entry name" value="TPR-like"/>
    <property type="match status" value="1"/>
</dbReference>
<feature type="compositionally biased region" description="Basic and acidic residues" evidence="1">
    <location>
        <begin position="15"/>
        <end position="48"/>
    </location>
</feature>
<feature type="domain" description="Consortin N-terminal" evidence="3">
    <location>
        <begin position="194"/>
        <end position="243"/>
    </location>
</feature>
<dbReference type="Pfam" id="PF22883">
    <property type="entry name" value="Consortin_N"/>
    <property type="match status" value="1"/>
</dbReference>
<dbReference type="GO" id="GO:0071253">
    <property type="term" value="F:connexin binding"/>
    <property type="evidence" value="ECO:0007669"/>
    <property type="project" value="InterPro"/>
</dbReference>
<keyword evidence="2" id="KW-0472">Membrane</keyword>
<dbReference type="AlphaFoldDB" id="V4A9T9"/>
<feature type="transmembrane region" description="Helical" evidence="2">
    <location>
        <begin position="394"/>
        <end position="416"/>
    </location>
</feature>
<keyword evidence="2" id="KW-1133">Transmembrane helix</keyword>
<dbReference type="HOGENOM" id="CLU_605928_0_0_1"/>
<dbReference type="EMBL" id="KB201891">
    <property type="protein sequence ID" value="ESO93517.1"/>
    <property type="molecule type" value="Genomic_DNA"/>
</dbReference>
<dbReference type="PANTHER" id="PTHR28581:SF2">
    <property type="entry name" value="NUTRITIONALLY-REGULATED ADIPOSE AND CARDIAC ENRICHED PROTEIN HOMOLOG ISOFORM X1"/>
    <property type="match status" value="1"/>
</dbReference>
<dbReference type="GO" id="GO:0005886">
    <property type="term" value="C:plasma membrane"/>
    <property type="evidence" value="ECO:0007669"/>
    <property type="project" value="TreeGrafter"/>
</dbReference>
<keyword evidence="5" id="KW-1185">Reference proteome</keyword>
<dbReference type="SMART" id="SM00028">
    <property type="entry name" value="TPR"/>
    <property type="match status" value="3"/>
</dbReference>
<evidence type="ECO:0000313" key="5">
    <source>
        <dbReference type="Proteomes" id="UP000030746"/>
    </source>
</evidence>
<gene>
    <name evidence="4" type="ORF">LOTGIDRAFT_161619</name>
</gene>
<feature type="region of interest" description="Disordered" evidence="1">
    <location>
        <begin position="1"/>
        <end position="139"/>
    </location>
</feature>
<dbReference type="OMA" id="MYYENAL"/>
<dbReference type="InterPro" id="IPR054132">
    <property type="entry name" value="Consortin_N"/>
</dbReference>
<dbReference type="Gene3D" id="1.25.40.10">
    <property type="entry name" value="Tetratricopeptide repeat domain"/>
    <property type="match status" value="2"/>
</dbReference>
<dbReference type="CTD" id="20238739"/>
<dbReference type="RefSeq" id="XP_009055718.1">
    <property type="nucleotide sequence ID" value="XM_009057470.1"/>
</dbReference>